<feature type="domain" description="Amidohydrolase-related" evidence="7">
    <location>
        <begin position="246"/>
        <end position="356"/>
    </location>
</feature>
<evidence type="ECO:0000256" key="1">
    <source>
        <dbReference type="ARBA" id="ARBA00006773"/>
    </source>
</evidence>
<dbReference type="OrthoDB" id="9775607at2"/>
<dbReference type="SUPFAM" id="SSF51556">
    <property type="entry name" value="Metallo-dependent hydrolases"/>
    <property type="match status" value="1"/>
</dbReference>
<keyword evidence="10" id="KW-1185">Reference proteome</keyword>
<keyword evidence="4 6" id="KW-0464">Manganese</keyword>
<dbReference type="InterPro" id="IPR011059">
    <property type="entry name" value="Metal-dep_hydrolase_composite"/>
</dbReference>
<dbReference type="InterPro" id="IPR032466">
    <property type="entry name" value="Metal_Hydrolase"/>
</dbReference>
<dbReference type="SUPFAM" id="SSF51338">
    <property type="entry name" value="Composite domain of metallo-dependent hydrolases"/>
    <property type="match status" value="1"/>
</dbReference>
<dbReference type="GO" id="GO:0000034">
    <property type="term" value="F:adenine deaminase activity"/>
    <property type="evidence" value="ECO:0007669"/>
    <property type="project" value="UniProtKB-UniRule"/>
</dbReference>
<keyword evidence="3 6" id="KW-0378">Hydrolase</keyword>
<organism evidence="9 10">
    <name type="scientific">Litorilinea aerophila</name>
    <dbReference type="NCBI Taxonomy" id="1204385"/>
    <lineage>
        <taxon>Bacteria</taxon>
        <taxon>Bacillati</taxon>
        <taxon>Chloroflexota</taxon>
        <taxon>Caldilineae</taxon>
        <taxon>Caldilineales</taxon>
        <taxon>Caldilineaceae</taxon>
        <taxon>Litorilinea</taxon>
    </lineage>
</organism>
<evidence type="ECO:0000259" key="8">
    <source>
        <dbReference type="Pfam" id="PF13382"/>
    </source>
</evidence>
<dbReference type="InterPro" id="IPR006679">
    <property type="entry name" value="Adenine_deam"/>
</dbReference>
<comment type="catalytic activity">
    <reaction evidence="5 6">
        <text>adenine + H2O + H(+) = hypoxanthine + NH4(+)</text>
        <dbReference type="Rhea" id="RHEA:23688"/>
        <dbReference type="ChEBI" id="CHEBI:15377"/>
        <dbReference type="ChEBI" id="CHEBI:15378"/>
        <dbReference type="ChEBI" id="CHEBI:16708"/>
        <dbReference type="ChEBI" id="CHEBI:17368"/>
        <dbReference type="ChEBI" id="CHEBI:28938"/>
        <dbReference type="EC" id="3.5.4.2"/>
    </reaction>
</comment>
<dbReference type="Pfam" id="PF01979">
    <property type="entry name" value="Amidohydro_1"/>
    <property type="match status" value="2"/>
</dbReference>
<dbReference type="GO" id="GO:0006146">
    <property type="term" value="P:adenine catabolic process"/>
    <property type="evidence" value="ECO:0007669"/>
    <property type="project" value="InterPro"/>
</dbReference>
<dbReference type="EC" id="3.5.4.2" evidence="2 6"/>
<evidence type="ECO:0000256" key="2">
    <source>
        <dbReference type="ARBA" id="ARBA00012782"/>
    </source>
</evidence>
<sequence>MSLIQAALGRIPVDLLLTNVRLANVITGEIYPADIAIYQGKIAAVEPPHSQPLRPAVQVLDGQGMLAVPGLIDAHLHIESTLVTPAHFAAGVLPRGTTTVAEDPHEVANVLGAEGIRAMLAASADLPLKVEYLISSSVPSAVGLETSGGEIGPAEVEALRALPHVIGLAEVMDGAALLAEDPRLLGILAAMGGGNGLRGPDSPGVIEGHNPMLRGRALAAFVAAGVDSDHTLATPEDLVEKARQGVTLMLQERYLSAEAIAALMSLPMDCGVCLVTDDVAPDYLLQYGHLDRVLRRAIELGMAPMHALRAATWNPARRLRLWDRGAITPGRAADLVLTPSLESFEAHRVFVNGQLVAEEGRCLWQPPTQDPLLAYTHTVHLPAQQPQDFEIAAPVAEGEVRVRVMECVPGTTLVRAGEAVLPVHGGRLQLPPDGDLAYLAVVERHGRHGGRAFGIVRGLGLSRGAVATTYAHDSHNLAVMGCSPVEMAAAANAVIETQGGIAVVAGERLLARMPLPIAGILSAAPVEQAAREVAAVGQALRSLGLDHPYWLMRISTFTLPVSSGLRITDLGLVDARERRLVDLFL</sequence>
<dbReference type="PANTHER" id="PTHR11113:SF2">
    <property type="entry name" value="ADENINE DEAMINASE"/>
    <property type="match status" value="1"/>
</dbReference>
<dbReference type="Gene3D" id="3.20.20.140">
    <property type="entry name" value="Metal-dependent hydrolases"/>
    <property type="match status" value="1"/>
</dbReference>
<comment type="similarity">
    <text evidence="1 6">Belongs to the metallo-dependent hydrolases superfamily. Adenine deaminase family.</text>
</comment>
<comment type="cofactor">
    <cofactor evidence="6">
        <name>Mn(2+)</name>
        <dbReference type="ChEBI" id="CHEBI:29035"/>
    </cofactor>
</comment>
<evidence type="ECO:0000256" key="6">
    <source>
        <dbReference type="HAMAP-Rule" id="MF_01518"/>
    </source>
</evidence>
<accession>A0A540VJ98</accession>
<dbReference type="InterPro" id="IPR026912">
    <property type="entry name" value="Adenine_deam_C"/>
</dbReference>
<evidence type="ECO:0000256" key="5">
    <source>
        <dbReference type="ARBA" id="ARBA00047720"/>
    </source>
</evidence>
<feature type="domain" description="Amidohydrolase-related" evidence="7">
    <location>
        <begin position="67"/>
        <end position="142"/>
    </location>
</feature>
<dbReference type="RefSeq" id="WP_141609202.1">
    <property type="nucleotide sequence ID" value="NZ_VIGC02000006.1"/>
</dbReference>
<evidence type="ECO:0000256" key="3">
    <source>
        <dbReference type="ARBA" id="ARBA00022801"/>
    </source>
</evidence>
<evidence type="ECO:0000313" key="10">
    <source>
        <dbReference type="Proteomes" id="UP000317371"/>
    </source>
</evidence>
<dbReference type="Pfam" id="PF13382">
    <property type="entry name" value="Adenine_deam_C"/>
    <property type="match status" value="1"/>
</dbReference>
<proteinExistence type="inferred from homology"/>
<dbReference type="EMBL" id="VIGC01000006">
    <property type="protein sequence ID" value="TQE96830.1"/>
    <property type="molecule type" value="Genomic_DNA"/>
</dbReference>
<gene>
    <name evidence="6" type="primary">ade</name>
    <name evidence="9" type="ORF">FKZ61_06115</name>
</gene>
<dbReference type="HAMAP" id="MF_01518">
    <property type="entry name" value="Adenine_deamin"/>
    <property type="match status" value="1"/>
</dbReference>
<evidence type="ECO:0000313" key="9">
    <source>
        <dbReference type="EMBL" id="TQE96830.1"/>
    </source>
</evidence>
<dbReference type="PANTHER" id="PTHR11113">
    <property type="entry name" value="N-ACETYLGLUCOSAMINE-6-PHOSPHATE DEACETYLASE"/>
    <property type="match status" value="1"/>
</dbReference>
<evidence type="ECO:0000259" key="7">
    <source>
        <dbReference type="Pfam" id="PF01979"/>
    </source>
</evidence>
<dbReference type="AlphaFoldDB" id="A0A540VJ98"/>
<name>A0A540VJ98_9CHLR</name>
<protein>
    <recommendedName>
        <fullName evidence="2 6">Adenine deaminase</fullName>
        <shortName evidence="6">Adenase</shortName>
        <shortName evidence="6">Adenine aminase</shortName>
        <ecNumber evidence="2 6">3.5.4.2</ecNumber>
    </recommendedName>
</protein>
<dbReference type="Gene3D" id="2.30.40.10">
    <property type="entry name" value="Urease, subunit C, domain 1"/>
    <property type="match status" value="1"/>
</dbReference>
<dbReference type="InterPro" id="IPR006680">
    <property type="entry name" value="Amidohydro-rel"/>
</dbReference>
<feature type="domain" description="Adenine deaminase C-terminal" evidence="8">
    <location>
        <begin position="416"/>
        <end position="577"/>
    </location>
</feature>
<dbReference type="InParanoid" id="A0A540VJ98"/>
<reference evidence="9 10" key="1">
    <citation type="submission" date="2019-06" db="EMBL/GenBank/DDBJ databases">
        <title>Genome sequence of Litorilinea aerophila BAA-2444.</title>
        <authorList>
            <person name="Maclea K.S."/>
            <person name="Maurais E.G."/>
            <person name="Iannazzi L.C."/>
        </authorList>
    </citation>
    <scope>NUCLEOTIDE SEQUENCE [LARGE SCALE GENOMIC DNA]</scope>
    <source>
        <strain evidence="9 10">ATCC BAA-2444</strain>
    </source>
</reference>
<dbReference type="Proteomes" id="UP000317371">
    <property type="component" value="Unassembled WGS sequence"/>
</dbReference>
<comment type="caution">
    <text evidence="9">The sequence shown here is derived from an EMBL/GenBank/DDBJ whole genome shotgun (WGS) entry which is preliminary data.</text>
</comment>
<evidence type="ECO:0000256" key="4">
    <source>
        <dbReference type="ARBA" id="ARBA00023211"/>
    </source>
</evidence>